<evidence type="ECO:0000313" key="21">
    <source>
        <dbReference type="Ensembl" id="ENSACLP00000083936.1"/>
    </source>
</evidence>
<evidence type="ECO:0000256" key="5">
    <source>
        <dbReference type="ARBA" id="ARBA00022692"/>
    </source>
</evidence>
<dbReference type="GO" id="GO:0007162">
    <property type="term" value="P:negative regulation of cell adhesion"/>
    <property type="evidence" value="ECO:0007669"/>
    <property type="project" value="TreeGrafter"/>
</dbReference>
<comment type="function">
    <text evidence="14">Receptor for SEMA4D. Plays a role in GABAergic synapse development. Mediates SEMA4A- and SEMA4D-dependent inhibitory synapse development. Plays a role in RHOA activation and subsequent changes of the actin cytoskeleton. Plays a role in axon guidance, invasive growth and cell migration.</text>
</comment>
<dbReference type="Pfam" id="PF01403">
    <property type="entry name" value="Sema"/>
    <property type="match status" value="1"/>
</dbReference>
<dbReference type="FunFam" id="2.60.40.10:FF:000131">
    <property type="entry name" value="Plexin A2"/>
    <property type="match status" value="1"/>
</dbReference>
<dbReference type="GO" id="GO:0007411">
    <property type="term" value="P:axon guidance"/>
    <property type="evidence" value="ECO:0007669"/>
    <property type="project" value="UniProtKB-ARBA"/>
</dbReference>
<dbReference type="GO" id="GO:0048675">
    <property type="term" value="P:axon extension"/>
    <property type="evidence" value="ECO:0007669"/>
    <property type="project" value="TreeGrafter"/>
</dbReference>
<evidence type="ECO:0000256" key="18">
    <source>
        <dbReference type="SAM" id="Phobius"/>
    </source>
</evidence>
<comment type="similarity">
    <text evidence="2">Belongs to the plexin family.</text>
</comment>
<comment type="caution">
    <text evidence="16">Lacks conserved residue(s) required for the propagation of feature annotation.</text>
</comment>
<dbReference type="GO" id="GO:0030334">
    <property type="term" value="P:regulation of cell migration"/>
    <property type="evidence" value="ECO:0007669"/>
    <property type="project" value="TreeGrafter"/>
</dbReference>
<evidence type="ECO:0000256" key="12">
    <source>
        <dbReference type="ARBA" id="ARBA00023170"/>
    </source>
</evidence>
<keyword evidence="13" id="KW-0325">Glycoprotein</keyword>
<feature type="compositionally biased region" description="Low complexity" evidence="17">
    <location>
        <begin position="798"/>
        <end position="811"/>
    </location>
</feature>
<dbReference type="PANTHER" id="PTHR22625">
    <property type="entry name" value="PLEXIN"/>
    <property type="match status" value="1"/>
</dbReference>
<proteinExistence type="inferred from homology"/>
<evidence type="ECO:0000256" key="17">
    <source>
        <dbReference type="SAM" id="MobiDB-lite"/>
    </source>
</evidence>
<evidence type="ECO:0000256" key="8">
    <source>
        <dbReference type="ARBA" id="ARBA00022989"/>
    </source>
</evidence>
<evidence type="ECO:0000256" key="14">
    <source>
        <dbReference type="ARBA" id="ARBA00057668"/>
    </source>
</evidence>
<dbReference type="SMART" id="SM00429">
    <property type="entry name" value="IPT"/>
    <property type="match status" value="3"/>
</dbReference>
<dbReference type="InterPro" id="IPR031148">
    <property type="entry name" value="Plexin"/>
</dbReference>
<evidence type="ECO:0000256" key="11">
    <source>
        <dbReference type="ARBA" id="ARBA00023157"/>
    </source>
</evidence>
<keyword evidence="8 18" id="KW-1133">Transmembrane helix</keyword>
<dbReference type="InterPro" id="IPR041019">
    <property type="entry name" value="TIG1_plexin"/>
</dbReference>
<keyword evidence="10 18" id="KW-0472">Membrane</keyword>
<dbReference type="SUPFAM" id="SSF101912">
    <property type="entry name" value="Sema domain"/>
    <property type="match status" value="1"/>
</dbReference>
<dbReference type="Gene3D" id="3.10.20.90">
    <property type="entry name" value="Phosphatidylinositol 3-kinase Catalytic Subunit, Chain A, domain 1"/>
    <property type="match status" value="1"/>
</dbReference>
<dbReference type="InterPro" id="IPR014756">
    <property type="entry name" value="Ig_E-set"/>
</dbReference>
<dbReference type="InterPro" id="IPR008936">
    <property type="entry name" value="Rho_GTPase_activation_prot"/>
</dbReference>
<dbReference type="CDD" id="cd01180">
    <property type="entry name" value="IPT_plexin_repeat1"/>
    <property type="match status" value="1"/>
</dbReference>
<dbReference type="SMART" id="SM00630">
    <property type="entry name" value="Sema"/>
    <property type="match status" value="1"/>
</dbReference>
<dbReference type="GO" id="GO:0008360">
    <property type="term" value="P:regulation of cell shape"/>
    <property type="evidence" value="ECO:0007669"/>
    <property type="project" value="UniProtKB-ARBA"/>
</dbReference>
<dbReference type="Pfam" id="PF08337">
    <property type="entry name" value="Plexin_cytopl"/>
    <property type="match status" value="1"/>
</dbReference>
<evidence type="ECO:0000313" key="22">
    <source>
        <dbReference type="Proteomes" id="UP000265100"/>
    </source>
</evidence>
<evidence type="ECO:0000256" key="4">
    <source>
        <dbReference type="ARBA" id="ARBA00022553"/>
    </source>
</evidence>
<keyword evidence="5 18" id="KW-0812">Transmembrane</keyword>
<name>A0AAX7W421_ASTCA</name>
<evidence type="ECO:0000256" key="16">
    <source>
        <dbReference type="PROSITE-ProRule" id="PRU00352"/>
    </source>
</evidence>
<dbReference type="SUPFAM" id="SSF103575">
    <property type="entry name" value="Plexin repeat"/>
    <property type="match status" value="1"/>
</dbReference>
<sequence>MLHGNSTLVLLFILTIFATVYGHSYPRFSRNDTEFQHLVLHPDPSAGTVYVGARDHLFQLDGLDGLRLEQEESTGPVIDSKECLPPVTDTNCPQARRTSNHNKLLLVDPKALELITCGSVHQGTCQKRSLRSVREVLFSTERPVDTQYVAANDPSVSTVGLVVRPSGGDRTVMYVGRGYTASHPPISTRHLSLKPIFSYEETAKLAVAGRLSEYDHHFVTAFTRGTYVYFLFYRRDIKSPSRDYRTYVARVCMEDTSYYSYVEIPLVGHGPGLQGEDLLGVFSTSTSPTNDNPSHESALCIFSLHELDRYINSTRDLCYTKDGRGEGTGEAYIEYEVKSSCANLPVNTLKAYPCGSDHTPSPMANREPLKAKPAWHTSSARLTAVAVSVRDGHSIAFLGDSKGTLHKVYLGRDGTVEVYENTTIHPNSPINSDLLLDQNGGHIYIMTKTTVKKRPVAECGDHLDCQSCLSARDPYCGWCVLEGRCGQRWECQRGSEQGHWLWSFNQTQQCLSIQHLSLYNISRGEETDVIQGERGIEGLPSLKQGEAYSCFFQYTETPALLTTAGVICSTPDASSLPPISHGDEFVMVTLSLRFINVTVAETEFTFYNCSLVQQLSGRRCQGCISSRWGCNWCIHQHVCTHKHVCTEGVTIYNQNVSLHDTERAFNCAVKLTPPPPTVPTATTTTTATTQPPPTKTSAPTTTAVPTTTIKVMPPTTPNAESITPIGLPTTSPFVRTSTEHTEVTTIGFFDVGRTTKGTDEPTRGFSKDQLTDSLNITQRHTVTPLPSSTSHQTDSHSFEPSGGSSSEMSMSASSEECPCVEKVQDSPLLPVNVERKITLVGQYLNLFQDEDLNYECVLDIENKSVVVDASVQPDTAKPSCIHFIFTTIVLSVYFIPSLASVTLFNCSVGRSDCSRCRTADPKYGCVWCGGASSSHCVYQDSCTDEIKHTCPAPVIHFLDPVSGPVEGGTVVTISGSNLGQRAEDIQGSVTVAGVPCNVIHSRYEVSSRIVCETTSSGGEKSEQASVKVMGGGVGLSAQCFHFQNPVLSSIFPHRGPKAGGSSLTITGQALRTGHLNEVNVPLLRRDIQKDHISCLTRGSNRTGEHGITVRFGGAERHLKGSVYHYTPNPNITKAAPSKSFLSGGRIITVSGQNLDVVQEPKMRVTLSPRDTLPPRRRIVPEADCPEGTLCHYESRCTVNSSSLILCPTPAVGPEAINARVKVHFLLDSLHFDFNTVGKEAFRYELNPTLYKLNRNDPSKPYHHKPGSIISVEGEHLDRAMSKREVEAWIGDGLCSVKTLTHSHLYCEPPAQQPSVKGRKKQDGVDSLPEFTVKMGNLNFSLGRVEYDSQTQSTFPLEAQVGVGVGASIVALIVLIIVLIYRRKSKQAMRDYKKVQIQLENLETSVRDRCKKEFTDLMTEMMDMSSDLVGSGIPFLDYRTYAERIFFPGHQESPLRRDLDVPESRRQTVEQGLIQLSNLLNSKLFLTKFIHTLEVQRTFSPRDRAYVASLLTVALHGKLEYFTDILKTLLNDLVEQYVAKNPKLMLRRTESVVEKLLTNWMSICLFTFLRESAGESFYMLFRAIKHQVDKGPVDAVTGKAKYTLNDNRLLREDVEYRTLNIKLGHVTGQSQTVPAKVLDCDTITQVKEKLLEQTWKGTSFSQRPHIDSLHLEWRAGVAGHLILSDEDLTSVVQGSWKRLNTLQHYKVPDGATVALVPRNNKHHLHDSHDYMPGEKTPMLDDGEEGGVRLWHLVKASEESELPKHRRGSVREKGGERAKAIPEIYLTRLLSMKGTLQKFVDDLFTAILSTSRPVPLAVKYFFDLLDEQAQQHNIMDPETIHIWKTNSLPLRFWINILKNPQFIFDVQTSDHVDAVLSVIAQTFMDSCTIADHKLGRDSPINKLLYARDIPRYKQMVERYYADIRQTISASDQEMNSALAELSRNYTAEVNCLVALHELYKYINKYYDQIITALEEDCTAQKMQLGYRLQQIAAAVENKVTDL</sequence>
<dbReference type="Pfam" id="PF01437">
    <property type="entry name" value="PSI"/>
    <property type="match status" value="1"/>
</dbReference>
<dbReference type="FunFam" id="2.60.40.10:FF:000203">
    <property type="entry name" value="Plexin B2"/>
    <property type="match status" value="1"/>
</dbReference>
<keyword evidence="7" id="KW-0677">Repeat</keyword>
<dbReference type="GeneTree" id="ENSGT01150000286928"/>
<dbReference type="Pfam" id="PF24317">
    <property type="entry name" value="PSI_Plexin-B"/>
    <property type="match status" value="1"/>
</dbReference>
<dbReference type="GO" id="GO:0005886">
    <property type="term" value="C:plasma membrane"/>
    <property type="evidence" value="ECO:0007669"/>
    <property type="project" value="UniProtKB-SubCell"/>
</dbReference>
<comment type="subcellular location">
    <subcellularLocation>
        <location evidence="1">Cell membrane</location>
        <topology evidence="1">Single-pass type I membrane protein</topology>
    </subcellularLocation>
</comment>
<dbReference type="Ensembl" id="ENSACLT00000067118.1">
    <property type="protein sequence ID" value="ENSACLP00000083936.1"/>
    <property type="gene ID" value="ENSACLG00000011739.2"/>
</dbReference>
<dbReference type="FunFam" id="1.10.506.10:FF:000012">
    <property type="entry name" value="Plexin B1"/>
    <property type="match status" value="1"/>
</dbReference>
<evidence type="ECO:0000256" key="1">
    <source>
        <dbReference type="ARBA" id="ARBA00004251"/>
    </source>
</evidence>
<evidence type="ECO:0000256" key="9">
    <source>
        <dbReference type="ARBA" id="ARBA00023054"/>
    </source>
</evidence>
<feature type="transmembrane region" description="Helical" evidence="18">
    <location>
        <begin position="1360"/>
        <end position="1380"/>
    </location>
</feature>
<reference evidence="22" key="2">
    <citation type="submission" date="2023-03" db="EMBL/GenBank/DDBJ databases">
        <authorList>
            <consortium name="Wellcome Sanger Institute Data Sharing"/>
        </authorList>
    </citation>
    <scope>NUCLEOTIDE SEQUENCE [LARGE SCALE GENOMIC DNA]</scope>
</reference>
<reference evidence="21" key="4">
    <citation type="submission" date="2025-09" db="UniProtKB">
        <authorList>
            <consortium name="Ensembl"/>
        </authorList>
    </citation>
    <scope>IDENTIFICATION</scope>
</reference>
<organism evidence="21 22">
    <name type="scientific">Astatotilapia calliptera</name>
    <name type="common">Eastern happy</name>
    <name type="synonym">Chromis callipterus</name>
    <dbReference type="NCBI Taxonomy" id="8154"/>
    <lineage>
        <taxon>Eukaryota</taxon>
        <taxon>Metazoa</taxon>
        <taxon>Chordata</taxon>
        <taxon>Craniata</taxon>
        <taxon>Vertebrata</taxon>
        <taxon>Euteleostomi</taxon>
        <taxon>Actinopterygii</taxon>
        <taxon>Neopterygii</taxon>
        <taxon>Teleostei</taxon>
        <taxon>Neoteleostei</taxon>
        <taxon>Acanthomorphata</taxon>
        <taxon>Ovalentaria</taxon>
        <taxon>Cichlomorphae</taxon>
        <taxon>Cichliformes</taxon>
        <taxon>Cichlidae</taxon>
        <taxon>African cichlids</taxon>
        <taxon>Pseudocrenilabrinae</taxon>
        <taxon>Haplochromini</taxon>
        <taxon>Astatotilapia</taxon>
    </lineage>
</organism>
<keyword evidence="11" id="KW-1015">Disulfide bond</keyword>
<evidence type="ECO:0000256" key="7">
    <source>
        <dbReference type="ARBA" id="ARBA00022737"/>
    </source>
</evidence>
<feature type="region of interest" description="Disordered" evidence="17">
    <location>
        <begin position="752"/>
        <end position="811"/>
    </location>
</feature>
<dbReference type="CDD" id="cd12793">
    <property type="entry name" value="RasGAP_plexin_B1"/>
    <property type="match status" value="1"/>
</dbReference>
<dbReference type="InterPro" id="IPR002909">
    <property type="entry name" value="IPT_dom"/>
</dbReference>
<reference evidence="21" key="3">
    <citation type="submission" date="2025-08" db="UniProtKB">
        <authorList>
            <consortium name="Ensembl"/>
        </authorList>
    </citation>
    <scope>IDENTIFICATION</scope>
</reference>
<protein>
    <recommendedName>
        <fullName evidence="15">Plexin-B1</fullName>
    </recommendedName>
</protein>
<dbReference type="FunFam" id="3.10.20.90:FF:000120">
    <property type="entry name" value="Plexin b1a"/>
    <property type="match status" value="1"/>
</dbReference>
<dbReference type="SMART" id="SM00423">
    <property type="entry name" value="PSI"/>
    <property type="match status" value="3"/>
</dbReference>
<feature type="compositionally biased region" description="Basic and acidic residues" evidence="17">
    <location>
        <begin position="756"/>
        <end position="770"/>
    </location>
</feature>
<dbReference type="InterPro" id="IPR013783">
    <property type="entry name" value="Ig-like_fold"/>
</dbReference>
<feature type="signal peptide" evidence="19">
    <location>
        <begin position="1"/>
        <end position="22"/>
    </location>
</feature>
<evidence type="ECO:0000256" key="13">
    <source>
        <dbReference type="ARBA" id="ARBA00023180"/>
    </source>
</evidence>
<feature type="region of interest" description="Disordered" evidence="17">
    <location>
        <begin position="675"/>
        <end position="739"/>
    </location>
</feature>
<evidence type="ECO:0000259" key="20">
    <source>
        <dbReference type="PROSITE" id="PS51004"/>
    </source>
</evidence>
<dbReference type="Proteomes" id="UP000265100">
    <property type="component" value="Chromosome 20"/>
</dbReference>
<dbReference type="InterPro" id="IPR046800">
    <property type="entry name" value="Plexin_RBD"/>
</dbReference>
<dbReference type="SUPFAM" id="SSF48350">
    <property type="entry name" value="GTPase activation domain, GAP"/>
    <property type="match status" value="1"/>
</dbReference>
<dbReference type="GO" id="GO:0017154">
    <property type="term" value="F:semaphorin receptor activity"/>
    <property type="evidence" value="ECO:0007669"/>
    <property type="project" value="InterPro"/>
</dbReference>
<dbReference type="Gene3D" id="1.10.506.10">
    <property type="entry name" value="GTPase Activation - p120gap, domain 1"/>
    <property type="match status" value="1"/>
</dbReference>
<feature type="domain" description="Sema" evidence="20">
    <location>
        <begin position="12"/>
        <end position="456"/>
    </location>
</feature>
<accession>A0AAX7W421</accession>
<dbReference type="Gene3D" id="2.130.10.10">
    <property type="entry name" value="YVTN repeat-like/Quinoprotein amine dehydrogenase"/>
    <property type="match status" value="1"/>
</dbReference>
<evidence type="ECO:0000256" key="3">
    <source>
        <dbReference type="ARBA" id="ARBA00022475"/>
    </source>
</evidence>
<dbReference type="PANTHER" id="PTHR22625:SF59">
    <property type="entry name" value="PLEXIN-B1 ISOFORM X1"/>
    <property type="match status" value="1"/>
</dbReference>
<feature type="compositionally biased region" description="Polar residues" evidence="17">
    <location>
        <begin position="771"/>
        <end position="792"/>
    </location>
</feature>
<dbReference type="InterPro" id="IPR015943">
    <property type="entry name" value="WD40/YVTN_repeat-like_dom_sf"/>
</dbReference>
<dbReference type="InterPro" id="IPR013548">
    <property type="entry name" value="Plexin_cytoplasmic_RasGAP_dom"/>
</dbReference>
<dbReference type="InterPro" id="IPR002165">
    <property type="entry name" value="Plexin_repeat"/>
</dbReference>
<dbReference type="PROSITE" id="PS51004">
    <property type="entry name" value="SEMA"/>
    <property type="match status" value="1"/>
</dbReference>
<dbReference type="InterPro" id="IPR036352">
    <property type="entry name" value="Semap_dom_sf"/>
</dbReference>
<keyword evidence="3" id="KW-1003">Cell membrane</keyword>
<dbReference type="Pfam" id="PF17960">
    <property type="entry name" value="TIG_plexin"/>
    <property type="match status" value="1"/>
</dbReference>
<dbReference type="InterPro" id="IPR016201">
    <property type="entry name" value="PSI"/>
</dbReference>
<dbReference type="Pfam" id="PF18020">
    <property type="entry name" value="TIG_2"/>
    <property type="match status" value="1"/>
</dbReference>
<keyword evidence="22" id="KW-1185">Reference proteome</keyword>
<feature type="chain" id="PRO_5044268264" description="Plexin-B1" evidence="19">
    <location>
        <begin position="23"/>
        <end position="2000"/>
    </location>
</feature>
<dbReference type="GO" id="GO:0050772">
    <property type="term" value="P:positive regulation of axonogenesis"/>
    <property type="evidence" value="ECO:0007669"/>
    <property type="project" value="TreeGrafter"/>
</dbReference>
<dbReference type="GO" id="GO:0002116">
    <property type="term" value="C:semaphorin receptor complex"/>
    <property type="evidence" value="ECO:0007669"/>
    <property type="project" value="TreeGrafter"/>
</dbReference>
<dbReference type="SUPFAM" id="SSF81296">
    <property type="entry name" value="E set domains"/>
    <property type="match status" value="3"/>
</dbReference>
<reference evidence="21 22" key="1">
    <citation type="submission" date="2018-05" db="EMBL/GenBank/DDBJ databases">
        <authorList>
            <person name="Datahose"/>
        </authorList>
    </citation>
    <scope>NUCLEOTIDE SEQUENCE</scope>
</reference>
<dbReference type="Gene3D" id="2.60.40.10">
    <property type="entry name" value="Immunoglobulins"/>
    <property type="match status" value="4"/>
</dbReference>
<dbReference type="Pfam" id="PF01833">
    <property type="entry name" value="TIG"/>
    <property type="match status" value="2"/>
</dbReference>
<evidence type="ECO:0000256" key="10">
    <source>
        <dbReference type="ARBA" id="ARBA00023136"/>
    </source>
</evidence>
<dbReference type="InterPro" id="IPR041362">
    <property type="entry name" value="TIG2_plexin"/>
</dbReference>
<evidence type="ECO:0000256" key="2">
    <source>
        <dbReference type="ARBA" id="ARBA00010297"/>
    </source>
</evidence>
<dbReference type="Pfam" id="PF20170">
    <property type="entry name" value="Plexin_RBD"/>
    <property type="match status" value="1"/>
</dbReference>
<dbReference type="InterPro" id="IPR057533">
    <property type="entry name" value="PSI_Plexin-B"/>
</dbReference>
<feature type="compositionally biased region" description="Low complexity" evidence="17">
    <location>
        <begin position="679"/>
        <end position="708"/>
    </location>
</feature>
<evidence type="ECO:0000256" key="6">
    <source>
        <dbReference type="ARBA" id="ARBA00022729"/>
    </source>
</evidence>
<dbReference type="Pfam" id="PF24479">
    <property type="entry name" value="PSI_PlexinA-B"/>
    <property type="match status" value="1"/>
</dbReference>
<evidence type="ECO:0000256" key="19">
    <source>
        <dbReference type="SAM" id="SignalP"/>
    </source>
</evidence>
<dbReference type="FunFam" id="1.10.506.10:FF:000010">
    <property type="entry name" value="Plexin B1"/>
    <property type="match status" value="1"/>
</dbReference>
<evidence type="ECO:0000256" key="15">
    <source>
        <dbReference type="ARBA" id="ARBA00070678"/>
    </source>
</evidence>
<keyword evidence="4" id="KW-0597">Phosphoprotein</keyword>
<dbReference type="InterPro" id="IPR001627">
    <property type="entry name" value="Semap_dom"/>
</dbReference>
<keyword evidence="9" id="KW-0175">Coiled coil</keyword>
<dbReference type="FunFam" id="2.130.10.10:FF:000126">
    <property type="entry name" value="Plexin B1"/>
    <property type="match status" value="1"/>
</dbReference>
<keyword evidence="6 19" id="KW-0732">Signal</keyword>
<keyword evidence="12" id="KW-0675">Receptor</keyword>